<name>A0A8H7ZXR1_9FUNG</name>
<gene>
    <name evidence="1" type="ORF">BJ554DRAFT_6648</name>
</gene>
<comment type="caution">
    <text evidence="1">The sequence shown here is derived from an EMBL/GenBank/DDBJ whole genome shotgun (WGS) entry which is preliminary data.</text>
</comment>
<accession>A0A8H7ZXR1</accession>
<evidence type="ECO:0000313" key="1">
    <source>
        <dbReference type="EMBL" id="KAG5461194.1"/>
    </source>
</evidence>
<dbReference type="AlphaFoldDB" id="A0A8H7ZXR1"/>
<protein>
    <submittedName>
        <fullName evidence="1">Uncharacterized protein</fullName>
    </submittedName>
</protein>
<proteinExistence type="predicted"/>
<dbReference type="Proteomes" id="UP000673691">
    <property type="component" value="Unassembled WGS sequence"/>
</dbReference>
<sequence length="295" mass="31778">ATLHFSLLTCDPVPVAAYSSGSYNHSFPFSIAYQRDLRRAVPRINLVRGLQDSRRVVFSHASLCKGWHLPRLRLAPGLSTWRTPPLPNRYGSTDQSGLQILPTTKLHRLSVLTPLGNLALTARFSSFAHAAPQVKGLRQQSVTGGTTGSKVRGNDGATIIAKTARPAFNSGLATAATTAVGGGNDLVDHRFSSRNLVKTRRLAASTGWRCFLGRFAVRFTGVTGCEFSFLPFPESLRVEGGAPLSVSARNTCNHSPPRFLTRFPRLCACFSDEEKGLLQSLECLGTCAAKAPLAA</sequence>
<organism evidence="1 2">
    <name type="scientific">Olpidium bornovanus</name>
    <dbReference type="NCBI Taxonomy" id="278681"/>
    <lineage>
        <taxon>Eukaryota</taxon>
        <taxon>Fungi</taxon>
        <taxon>Fungi incertae sedis</taxon>
        <taxon>Olpidiomycota</taxon>
        <taxon>Olpidiomycotina</taxon>
        <taxon>Olpidiomycetes</taxon>
        <taxon>Olpidiales</taxon>
        <taxon>Olpidiaceae</taxon>
        <taxon>Olpidium</taxon>
    </lineage>
</organism>
<dbReference type="EMBL" id="JAEFCI010004040">
    <property type="protein sequence ID" value="KAG5461194.1"/>
    <property type="molecule type" value="Genomic_DNA"/>
</dbReference>
<reference evidence="1 2" key="1">
    <citation type="journal article" name="Sci. Rep.">
        <title>Genome-scale phylogenetic analyses confirm Olpidium as the closest living zoosporic fungus to the non-flagellated, terrestrial fungi.</title>
        <authorList>
            <person name="Chang Y."/>
            <person name="Rochon D."/>
            <person name="Sekimoto S."/>
            <person name="Wang Y."/>
            <person name="Chovatia M."/>
            <person name="Sandor L."/>
            <person name="Salamov A."/>
            <person name="Grigoriev I.V."/>
            <person name="Stajich J.E."/>
            <person name="Spatafora J.W."/>
        </authorList>
    </citation>
    <scope>NUCLEOTIDE SEQUENCE [LARGE SCALE GENOMIC DNA]</scope>
    <source>
        <strain evidence="1">S191</strain>
    </source>
</reference>
<feature type="non-terminal residue" evidence="1">
    <location>
        <position position="1"/>
    </location>
</feature>
<evidence type="ECO:0000313" key="2">
    <source>
        <dbReference type="Proteomes" id="UP000673691"/>
    </source>
</evidence>
<keyword evidence="2" id="KW-1185">Reference proteome</keyword>